<proteinExistence type="inferred from homology"/>
<gene>
    <name evidence="8" type="ORF">B7P43_G10925</name>
</gene>
<keyword evidence="6" id="KW-0406">Ion transport</keyword>
<reference evidence="8 9" key="1">
    <citation type="submission" date="2017-12" db="EMBL/GenBank/DDBJ databases">
        <title>Hemimetabolous genomes reveal molecular basis of termite eusociality.</title>
        <authorList>
            <person name="Harrison M.C."/>
            <person name="Jongepier E."/>
            <person name="Robertson H.M."/>
            <person name="Arning N."/>
            <person name="Bitard-Feildel T."/>
            <person name="Chao H."/>
            <person name="Childers C.P."/>
            <person name="Dinh H."/>
            <person name="Doddapaneni H."/>
            <person name="Dugan S."/>
            <person name="Gowin J."/>
            <person name="Greiner C."/>
            <person name="Han Y."/>
            <person name="Hu H."/>
            <person name="Hughes D.S.T."/>
            <person name="Huylmans A.-K."/>
            <person name="Kemena C."/>
            <person name="Kremer L.P.M."/>
            <person name="Lee S.L."/>
            <person name="Lopez-Ezquerra A."/>
            <person name="Mallet L."/>
            <person name="Monroy-Kuhn J.M."/>
            <person name="Moser A."/>
            <person name="Murali S.C."/>
            <person name="Muzny D.M."/>
            <person name="Otani S."/>
            <person name="Piulachs M.-D."/>
            <person name="Poelchau M."/>
            <person name="Qu J."/>
            <person name="Schaub F."/>
            <person name="Wada-Katsumata A."/>
            <person name="Worley K.C."/>
            <person name="Xie Q."/>
            <person name="Ylla G."/>
            <person name="Poulsen M."/>
            <person name="Gibbs R.A."/>
            <person name="Schal C."/>
            <person name="Richards S."/>
            <person name="Belles X."/>
            <person name="Korb J."/>
            <person name="Bornberg-Bauer E."/>
        </authorList>
    </citation>
    <scope>NUCLEOTIDE SEQUENCE [LARGE SCALE GENOMIC DNA]</scope>
    <source>
        <tissue evidence="8">Whole body</tissue>
    </source>
</reference>
<comment type="caution">
    <text evidence="8">The sequence shown here is derived from an EMBL/GenBank/DDBJ whole genome shotgun (WGS) entry which is preliminary data.</text>
</comment>
<dbReference type="PANTHER" id="PTHR10736">
    <property type="entry name" value="BESTROPHIN"/>
    <property type="match status" value="1"/>
</dbReference>
<dbReference type="GO" id="GO:0005886">
    <property type="term" value="C:plasma membrane"/>
    <property type="evidence" value="ECO:0007669"/>
    <property type="project" value="UniProtKB-SubCell"/>
</dbReference>
<comment type="similarity">
    <text evidence="5 6">Belongs to the anion channel-forming bestrophin (TC 1.A.46) family. Calcium-sensitive chloride channel subfamily.</text>
</comment>
<organism evidence="8 9">
    <name type="scientific">Cryptotermes secundus</name>
    <dbReference type="NCBI Taxonomy" id="105785"/>
    <lineage>
        <taxon>Eukaryota</taxon>
        <taxon>Metazoa</taxon>
        <taxon>Ecdysozoa</taxon>
        <taxon>Arthropoda</taxon>
        <taxon>Hexapoda</taxon>
        <taxon>Insecta</taxon>
        <taxon>Pterygota</taxon>
        <taxon>Neoptera</taxon>
        <taxon>Polyneoptera</taxon>
        <taxon>Dictyoptera</taxon>
        <taxon>Blattodea</taxon>
        <taxon>Blattoidea</taxon>
        <taxon>Termitoidae</taxon>
        <taxon>Kalotermitidae</taxon>
        <taxon>Cryptotermitinae</taxon>
        <taxon>Cryptotermes</taxon>
    </lineage>
</organism>
<evidence type="ECO:0000256" key="3">
    <source>
        <dbReference type="ARBA" id="ARBA00022989"/>
    </source>
</evidence>
<keyword evidence="6" id="KW-0868">Chloride</keyword>
<comment type="subcellular location">
    <subcellularLocation>
        <location evidence="6">Cell membrane</location>
        <topology evidence="6">Multi-pass membrane protein</topology>
    </subcellularLocation>
    <subcellularLocation>
        <location evidence="1">Membrane</location>
    </subcellularLocation>
</comment>
<dbReference type="GO" id="GO:0005254">
    <property type="term" value="F:chloride channel activity"/>
    <property type="evidence" value="ECO:0007669"/>
    <property type="project" value="UniProtKB-KW"/>
</dbReference>
<keyword evidence="6" id="KW-0407">Ion channel</keyword>
<evidence type="ECO:0000256" key="5">
    <source>
        <dbReference type="ARBA" id="ARBA00034769"/>
    </source>
</evidence>
<keyword evidence="3 6" id="KW-1133">Transmembrane helix</keyword>
<dbReference type="Pfam" id="PF01062">
    <property type="entry name" value="Bestrophin"/>
    <property type="match status" value="1"/>
</dbReference>
<dbReference type="AlphaFoldDB" id="A0A2J7Q9V7"/>
<comment type="function">
    <text evidence="6">Forms chloride channels.</text>
</comment>
<feature type="region of interest" description="Disordered" evidence="7">
    <location>
        <begin position="353"/>
        <end position="376"/>
    </location>
</feature>
<dbReference type="InterPro" id="IPR021134">
    <property type="entry name" value="Bestrophin-like"/>
</dbReference>
<evidence type="ECO:0000256" key="4">
    <source>
        <dbReference type="ARBA" id="ARBA00023136"/>
    </source>
</evidence>
<name>A0A2J7Q9V7_9NEOP</name>
<sequence length="713" mass="80652">MTSVELEMYQSVPSVEFNTYWIPCTWFINLLKETKKGSRITDSHGLQIIMQEFNEFRSKCGLLWSFDWVSLPLVYTQVVTIATYSFFLAALVGRQYVEERSKSYQMEVDIYVPVFTILQFFFYMGLLKVAEQLINPFGDDDEDFELNWLIDRHTKVSYLGVDTLMARSPPLVKDKYFDDVNLKLPYTEASVAYKKKTYRGSVHDMQVPEEKYAMYLPEIMEEDEERMTPGGSVQNLKAATFGSTAAAAAGIWRNQPQSSKNIFKYPENLEVDHISVCHLEEGLAQPAEFTVLEPSMNSGPPKEYHSKGSKPLARSESAPGRRPSLILTQWSSSSTLCKSDSLQMSEISIDVDVSQPGIDTPLPQSQPQQYSPLTYEQQKHHSFSGGDLLNVRPVSSSISSLTEPKLSPSCRRALIGKFKSLPKLIPVKRNSSLASSGSSSRAKKGVRWKPMTDSSDSKYLYNHELEMEKLYSSAYDGKYKYPIHNRYNSLDIPDVKFADHDFPVLKTKPDEPLYCDLCKKRIQQISASPNPEALGHEVILKHSVSAPLITDEHIEKNFGHDRSHSWQNKFLDRIRFRTRRRESSLFNELQHKPGIPECVSFSSQSVPNIAFWTNFSLPTACQQLEDTDSKFVPVDIASKESLRQNVLPLVNSASAELPSVKTLLIPNPEVGMDATSLPISRKNSDILSESSIDASSWKSADWTTLLGGNVWRS</sequence>
<protein>
    <recommendedName>
        <fullName evidence="6">Bestrophin homolog</fullName>
    </recommendedName>
</protein>
<feature type="transmembrane region" description="Helical" evidence="6">
    <location>
        <begin position="108"/>
        <end position="126"/>
    </location>
</feature>
<keyword evidence="6" id="KW-1003">Cell membrane</keyword>
<feature type="transmembrane region" description="Helical" evidence="6">
    <location>
        <begin position="74"/>
        <end position="96"/>
    </location>
</feature>
<dbReference type="PANTHER" id="PTHR10736:SF0">
    <property type="entry name" value="BESTROPHIN HOMOLOG"/>
    <property type="match status" value="1"/>
</dbReference>
<evidence type="ECO:0000313" key="8">
    <source>
        <dbReference type="EMBL" id="PNF25365.1"/>
    </source>
</evidence>
<keyword evidence="2 6" id="KW-0812">Transmembrane</keyword>
<dbReference type="GO" id="GO:0034707">
    <property type="term" value="C:chloride channel complex"/>
    <property type="evidence" value="ECO:0007669"/>
    <property type="project" value="UniProtKB-KW"/>
</dbReference>
<keyword evidence="9" id="KW-1185">Reference proteome</keyword>
<dbReference type="Proteomes" id="UP000235965">
    <property type="component" value="Unassembled WGS sequence"/>
</dbReference>
<accession>A0A2J7Q9V7</accession>
<evidence type="ECO:0000256" key="2">
    <source>
        <dbReference type="ARBA" id="ARBA00022692"/>
    </source>
</evidence>
<dbReference type="InterPro" id="IPR000615">
    <property type="entry name" value="Bestrophin"/>
</dbReference>
<feature type="region of interest" description="Disordered" evidence="7">
    <location>
        <begin position="292"/>
        <end position="324"/>
    </location>
</feature>
<evidence type="ECO:0000256" key="7">
    <source>
        <dbReference type="SAM" id="MobiDB-lite"/>
    </source>
</evidence>
<keyword evidence="6" id="KW-0813">Transport</keyword>
<feature type="compositionally biased region" description="Low complexity" evidence="7">
    <location>
        <begin position="360"/>
        <end position="375"/>
    </location>
</feature>
<evidence type="ECO:0000256" key="1">
    <source>
        <dbReference type="ARBA" id="ARBA00004370"/>
    </source>
</evidence>
<dbReference type="OrthoDB" id="201595at2759"/>
<evidence type="ECO:0000256" key="6">
    <source>
        <dbReference type="RuleBase" id="RU363126"/>
    </source>
</evidence>
<keyword evidence="4 6" id="KW-0472">Membrane</keyword>
<dbReference type="EMBL" id="NEVH01016344">
    <property type="protein sequence ID" value="PNF25365.1"/>
    <property type="molecule type" value="Genomic_DNA"/>
</dbReference>
<evidence type="ECO:0000313" key="9">
    <source>
        <dbReference type="Proteomes" id="UP000235965"/>
    </source>
</evidence>
<keyword evidence="6" id="KW-0869">Chloride channel</keyword>